<evidence type="ECO:0000313" key="1">
    <source>
        <dbReference type="EnsemblMetazoa" id="GMOY000705-PA"/>
    </source>
</evidence>
<dbReference type="AlphaFoldDB" id="A0A1B0FAZ7"/>
<dbReference type="VEuPathDB" id="VectorBase:GMOY000705"/>
<dbReference type="Proteomes" id="UP000092444">
    <property type="component" value="Unassembled WGS sequence"/>
</dbReference>
<dbReference type="EMBL" id="CCAG010018458">
    <property type="status" value="NOT_ANNOTATED_CDS"/>
    <property type="molecule type" value="Genomic_DNA"/>
</dbReference>
<keyword evidence="2" id="KW-1185">Reference proteome</keyword>
<protein>
    <submittedName>
        <fullName evidence="1">Uncharacterized protein</fullName>
    </submittedName>
</protein>
<reference evidence="1" key="1">
    <citation type="submission" date="2020-05" db="UniProtKB">
        <authorList>
            <consortium name="EnsemblMetazoa"/>
        </authorList>
    </citation>
    <scope>IDENTIFICATION</scope>
    <source>
        <strain evidence="1">Yale</strain>
    </source>
</reference>
<sequence length="123" mass="13008">MEDTTNTTFEVISIDAVGPLGVYKAFCDILTTQMSVVSVTAAALKNVSVRVGAAAPVATLSPTSAATATMSSVLTAPCATARPPSDVNRRFRTHGSLNSKTQQWLRLINAGTNMTVIWPRVIQ</sequence>
<evidence type="ECO:0000313" key="2">
    <source>
        <dbReference type="Proteomes" id="UP000092444"/>
    </source>
</evidence>
<proteinExistence type="predicted"/>
<dbReference type="EMBL" id="CCAG010018459">
    <property type="status" value="NOT_ANNOTATED_CDS"/>
    <property type="molecule type" value="Genomic_DNA"/>
</dbReference>
<accession>A0A1B0FAZ7</accession>
<organism evidence="1 2">
    <name type="scientific">Glossina morsitans morsitans</name>
    <name type="common">Savannah tsetse fly</name>
    <dbReference type="NCBI Taxonomy" id="37546"/>
    <lineage>
        <taxon>Eukaryota</taxon>
        <taxon>Metazoa</taxon>
        <taxon>Ecdysozoa</taxon>
        <taxon>Arthropoda</taxon>
        <taxon>Hexapoda</taxon>
        <taxon>Insecta</taxon>
        <taxon>Pterygota</taxon>
        <taxon>Neoptera</taxon>
        <taxon>Endopterygota</taxon>
        <taxon>Diptera</taxon>
        <taxon>Brachycera</taxon>
        <taxon>Muscomorpha</taxon>
        <taxon>Hippoboscoidea</taxon>
        <taxon>Glossinidae</taxon>
        <taxon>Glossina</taxon>
    </lineage>
</organism>
<dbReference type="EnsemblMetazoa" id="GMOY000705-RA">
    <property type="protein sequence ID" value="GMOY000705-PA"/>
    <property type="gene ID" value="GMOY000705"/>
</dbReference>
<name>A0A1B0FAZ7_GLOMM</name>